<feature type="compositionally biased region" description="Polar residues" evidence="1">
    <location>
        <begin position="30"/>
        <end position="45"/>
    </location>
</feature>
<dbReference type="OrthoDB" id="291007at2759"/>
<dbReference type="Gene3D" id="3.40.390.10">
    <property type="entry name" value="Collagenase (Catalytic Domain)"/>
    <property type="match status" value="1"/>
</dbReference>
<comment type="caution">
    <text evidence="2">The sequence shown here is derived from an EMBL/GenBank/DDBJ whole genome shotgun (WGS) entry which is preliminary data.</text>
</comment>
<evidence type="ECO:0000313" key="2">
    <source>
        <dbReference type="EMBL" id="EXJ66655.1"/>
    </source>
</evidence>
<sequence>MRDEDPASATTRAVGLVSDAVLRRHDAPTPVNSPQCSYSAKNKGQNRGANVQFKQAEDEDKVNIAQIRIRFKRGGNWSYRRPKTALNLHVVHEFGHALGFMHEHLRSHFLYMVKNTDALRRRYPEWTDETIRNNGVDKVITGSNVKPFGVAADLGSIMICPFELGDLEDDYTVNWNTKLLN</sequence>
<dbReference type="GeneID" id="19195019"/>
<accession>W9WNS9</accession>
<evidence type="ECO:0000313" key="3">
    <source>
        <dbReference type="Proteomes" id="UP000019471"/>
    </source>
</evidence>
<dbReference type="AlphaFoldDB" id="W9WNS9"/>
<feature type="region of interest" description="Disordered" evidence="1">
    <location>
        <begin position="23"/>
        <end position="45"/>
    </location>
</feature>
<evidence type="ECO:0008006" key="4">
    <source>
        <dbReference type="Google" id="ProtNLM"/>
    </source>
</evidence>
<dbReference type="InterPro" id="IPR024079">
    <property type="entry name" value="MetalloPept_cat_dom_sf"/>
</dbReference>
<reference evidence="2 3" key="1">
    <citation type="submission" date="2013-03" db="EMBL/GenBank/DDBJ databases">
        <title>The Genome Sequence of Cladophialophora psammophila CBS 110553.</title>
        <authorList>
            <consortium name="The Broad Institute Genomics Platform"/>
            <person name="Cuomo C."/>
            <person name="de Hoog S."/>
            <person name="Gorbushina A."/>
            <person name="Walker B."/>
            <person name="Young S.K."/>
            <person name="Zeng Q."/>
            <person name="Gargeya S."/>
            <person name="Fitzgerald M."/>
            <person name="Haas B."/>
            <person name="Abouelleil A."/>
            <person name="Allen A.W."/>
            <person name="Alvarado L."/>
            <person name="Arachchi H.M."/>
            <person name="Berlin A.M."/>
            <person name="Chapman S.B."/>
            <person name="Gainer-Dewar J."/>
            <person name="Goldberg J."/>
            <person name="Griggs A."/>
            <person name="Gujja S."/>
            <person name="Hansen M."/>
            <person name="Howarth C."/>
            <person name="Imamovic A."/>
            <person name="Ireland A."/>
            <person name="Larimer J."/>
            <person name="McCowan C."/>
            <person name="Murphy C."/>
            <person name="Pearson M."/>
            <person name="Poon T.W."/>
            <person name="Priest M."/>
            <person name="Roberts A."/>
            <person name="Saif S."/>
            <person name="Shea T."/>
            <person name="Sisk P."/>
            <person name="Sykes S."/>
            <person name="Wortman J."/>
            <person name="Nusbaum C."/>
            <person name="Birren B."/>
        </authorList>
    </citation>
    <scope>NUCLEOTIDE SEQUENCE [LARGE SCALE GENOMIC DNA]</scope>
    <source>
        <strain evidence="2 3">CBS 110553</strain>
    </source>
</reference>
<name>W9WNS9_9EURO</name>
<dbReference type="GO" id="GO:0008237">
    <property type="term" value="F:metallopeptidase activity"/>
    <property type="evidence" value="ECO:0007669"/>
    <property type="project" value="InterPro"/>
</dbReference>
<protein>
    <recommendedName>
        <fullName evidence="4">Metalloendopeptidase</fullName>
    </recommendedName>
</protein>
<dbReference type="HOGENOM" id="CLU_1488864_0_0_1"/>
<dbReference type="Proteomes" id="UP000019471">
    <property type="component" value="Unassembled WGS sequence"/>
</dbReference>
<keyword evidence="3" id="KW-1185">Reference proteome</keyword>
<dbReference type="SUPFAM" id="SSF55486">
    <property type="entry name" value="Metalloproteases ('zincins'), catalytic domain"/>
    <property type="match status" value="1"/>
</dbReference>
<gene>
    <name evidence="2" type="ORF">A1O5_10326</name>
</gene>
<proteinExistence type="predicted"/>
<dbReference type="EMBL" id="AMGX01000019">
    <property type="protein sequence ID" value="EXJ66655.1"/>
    <property type="molecule type" value="Genomic_DNA"/>
</dbReference>
<dbReference type="RefSeq" id="XP_007749092.1">
    <property type="nucleotide sequence ID" value="XM_007750902.1"/>
</dbReference>
<evidence type="ECO:0000256" key="1">
    <source>
        <dbReference type="SAM" id="MobiDB-lite"/>
    </source>
</evidence>
<organism evidence="2 3">
    <name type="scientific">Cladophialophora psammophila CBS 110553</name>
    <dbReference type="NCBI Taxonomy" id="1182543"/>
    <lineage>
        <taxon>Eukaryota</taxon>
        <taxon>Fungi</taxon>
        <taxon>Dikarya</taxon>
        <taxon>Ascomycota</taxon>
        <taxon>Pezizomycotina</taxon>
        <taxon>Eurotiomycetes</taxon>
        <taxon>Chaetothyriomycetidae</taxon>
        <taxon>Chaetothyriales</taxon>
        <taxon>Herpotrichiellaceae</taxon>
        <taxon>Cladophialophora</taxon>
    </lineage>
</organism>